<evidence type="ECO:0000256" key="6">
    <source>
        <dbReference type="ARBA" id="ARBA00047407"/>
    </source>
</evidence>
<dbReference type="EMBL" id="PEXV01000009">
    <property type="protein sequence ID" value="PIS41968.1"/>
    <property type="molecule type" value="Genomic_DNA"/>
</dbReference>
<reference evidence="10" key="1">
    <citation type="submission" date="2017-09" db="EMBL/GenBank/DDBJ databases">
        <title>Depth-based differentiation of microbial function through sediment-hosted aquifers and enrichment of novel symbionts in the deep terrestrial subsurface.</title>
        <authorList>
            <person name="Probst A.J."/>
            <person name="Ladd B."/>
            <person name="Jarett J.K."/>
            <person name="Geller-Mcgrath D.E."/>
            <person name="Sieber C.M.K."/>
            <person name="Emerson J.B."/>
            <person name="Anantharaman K."/>
            <person name="Thomas B.C."/>
            <person name="Malmstrom R."/>
            <person name="Stieglmeier M."/>
            <person name="Klingl A."/>
            <person name="Woyke T."/>
            <person name="Ryan C.M."/>
            <person name="Banfield J.F."/>
        </authorList>
    </citation>
    <scope>NUCLEOTIDE SEQUENCE [LARGE SCALE GENOMIC DNA]</scope>
</reference>
<evidence type="ECO:0000256" key="2">
    <source>
        <dbReference type="ARBA" id="ARBA00022598"/>
    </source>
</evidence>
<comment type="caution">
    <text evidence="9">The sequence shown here is derived from an EMBL/GenBank/DDBJ whole genome shotgun (WGS) entry which is preliminary data.</text>
</comment>
<sequence>MKWQTVAGARAGLTQKSFSSLELVDFYLERITTLDPSINSFLLVRREQVQEEARIADERIQKGNARPLEGIPFAIKDNMTLKGELTTAGSNILKEYSAVYTATSVQRLHDAGAIFLGKTNMDEFAMGSSTEHSAFGSTKNPHDLTRVPGGSSGGSAAAVAADLCAAALGSDTGGSIRQPASFCGVVGFKPTYGRVSRFGLIAMSSSLDQIGPLTKTVEDAAIVYEAIAGEDPRDATSATKKVAKSHIKTKTFLKGKRFGIPKSFLGYEIDSSVQSAFDQAVTGLRAAGAEVQEVDIPLSKYSLAVYYVMVTSEIASNLARYDSIRYGTRVAADDLLGQYIAARTTGFGEEAKRRILLGTFTLSKGYRDKYYKQALAVKEAIGAQFDEALSQVDALLSPTSPTPPFALGEKFEDPLTMYLSDLFTVSSNIANLPAISLPLSYTRVPVGFQLMGKRFGDADLLTLASACEDLFGKATPAQVKEEGKG</sequence>
<dbReference type="InterPro" id="IPR000120">
    <property type="entry name" value="Amidase"/>
</dbReference>
<dbReference type="Pfam" id="PF01425">
    <property type="entry name" value="Amidase"/>
    <property type="match status" value="1"/>
</dbReference>
<dbReference type="InterPro" id="IPR020556">
    <property type="entry name" value="Amidase_CS"/>
</dbReference>
<comment type="similarity">
    <text evidence="1 7">Belongs to the amidase family. GatA subfamily.</text>
</comment>
<evidence type="ECO:0000313" key="9">
    <source>
        <dbReference type="EMBL" id="PIS41968.1"/>
    </source>
</evidence>
<dbReference type="InterPro" id="IPR004412">
    <property type="entry name" value="GatA"/>
</dbReference>
<dbReference type="Proteomes" id="UP000228711">
    <property type="component" value="Unassembled WGS sequence"/>
</dbReference>
<dbReference type="InterPro" id="IPR036928">
    <property type="entry name" value="AS_sf"/>
</dbReference>
<gene>
    <name evidence="7 9" type="primary">gatA</name>
    <name evidence="9" type="ORF">COT25_00210</name>
</gene>
<name>A0A2H0YTZ6_9BACT</name>
<keyword evidence="5 7" id="KW-0648">Protein biosynthesis</keyword>
<dbReference type="PANTHER" id="PTHR11895:SF151">
    <property type="entry name" value="GLUTAMYL-TRNA(GLN) AMIDOTRANSFERASE SUBUNIT A"/>
    <property type="match status" value="1"/>
</dbReference>
<dbReference type="GO" id="GO:0050567">
    <property type="term" value="F:glutaminyl-tRNA synthase (glutamine-hydrolyzing) activity"/>
    <property type="evidence" value="ECO:0007669"/>
    <property type="project" value="UniProtKB-UniRule"/>
</dbReference>
<dbReference type="PANTHER" id="PTHR11895">
    <property type="entry name" value="TRANSAMIDASE"/>
    <property type="match status" value="1"/>
</dbReference>
<evidence type="ECO:0000256" key="1">
    <source>
        <dbReference type="ARBA" id="ARBA00008069"/>
    </source>
</evidence>
<dbReference type="GO" id="GO:0016740">
    <property type="term" value="F:transferase activity"/>
    <property type="evidence" value="ECO:0007669"/>
    <property type="project" value="UniProtKB-KW"/>
</dbReference>
<keyword evidence="2 7" id="KW-0436">Ligase</keyword>
<dbReference type="InterPro" id="IPR023631">
    <property type="entry name" value="Amidase_dom"/>
</dbReference>
<accession>A0A2H0YTZ6</accession>
<evidence type="ECO:0000256" key="7">
    <source>
        <dbReference type="HAMAP-Rule" id="MF_00120"/>
    </source>
</evidence>
<dbReference type="GO" id="GO:0005524">
    <property type="term" value="F:ATP binding"/>
    <property type="evidence" value="ECO:0007669"/>
    <property type="project" value="UniProtKB-KW"/>
</dbReference>
<evidence type="ECO:0000256" key="4">
    <source>
        <dbReference type="ARBA" id="ARBA00022840"/>
    </source>
</evidence>
<evidence type="ECO:0000259" key="8">
    <source>
        <dbReference type="Pfam" id="PF01425"/>
    </source>
</evidence>
<dbReference type="SUPFAM" id="SSF75304">
    <property type="entry name" value="Amidase signature (AS) enzymes"/>
    <property type="match status" value="1"/>
</dbReference>
<evidence type="ECO:0000313" key="10">
    <source>
        <dbReference type="Proteomes" id="UP000228711"/>
    </source>
</evidence>
<dbReference type="HAMAP" id="MF_00120">
    <property type="entry name" value="GatA"/>
    <property type="match status" value="1"/>
</dbReference>
<dbReference type="GO" id="GO:0006412">
    <property type="term" value="P:translation"/>
    <property type="evidence" value="ECO:0007669"/>
    <property type="project" value="UniProtKB-UniRule"/>
</dbReference>
<comment type="catalytic activity">
    <reaction evidence="6 7">
        <text>L-glutamyl-tRNA(Gln) + L-glutamine + ATP + H2O = L-glutaminyl-tRNA(Gln) + L-glutamate + ADP + phosphate + H(+)</text>
        <dbReference type="Rhea" id="RHEA:17521"/>
        <dbReference type="Rhea" id="RHEA-COMP:9681"/>
        <dbReference type="Rhea" id="RHEA-COMP:9684"/>
        <dbReference type="ChEBI" id="CHEBI:15377"/>
        <dbReference type="ChEBI" id="CHEBI:15378"/>
        <dbReference type="ChEBI" id="CHEBI:29985"/>
        <dbReference type="ChEBI" id="CHEBI:30616"/>
        <dbReference type="ChEBI" id="CHEBI:43474"/>
        <dbReference type="ChEBI" id="CHEBI:58359"/>
        <dbReference type="ChEBI" id="CHEBI:78520"/>
        <dbReference type="ChEBI" id="CHEBI:78521"/>
        <dbReference type="ChEBI" id="CHEBI:456216"/>
        <dbReference type="EC" id="6.3.5.7"/>
    </reaction>
</comment>
<dbReference type="NCBIfam" id="TIGR00132">
    <property type="entry name" value="gatA"/>
    <property type="match status" value="1"/>
</dbReference>
<comment type="subunit">
    <text evidence="7">Heterotrimer of A, B and C subunits.</text>
</comment>
<dbReference type="GO" id="GO:0030956">
    <property type="term" value="C:glutamyl-tRNA(Gln) amidotransferase complex"/>
    <property type="evidence" value="ECO:0007669"/>
    <property type="project" value="InterPro"/>
</dbReference>
<feature type="active site" description="Charge relay system" evidence="7">
    <location>
        <position position="151"/>
    </location>
</feature>
<evidence type="ECO:0000256" key="3">
    <source>
        <dbReference type="ARBA" id="ARBA00022741"/>
    </source>
</evidence>
<dbReference type="AlphaFoldDB" id="A0A2H0YTZ6"/>
<keyword evidence="3 7" id="KW-0547">Nucleotide-binding</keyword>
<dbReference type="EC" id="6.3.5.7" evidence="7"/>
<comment type="function">
    <text evidence="7">Allows the formation of correctly charged Gln-tRNA(Gln) through the transamidation of misacylated Glu-tRNA(Gln) in organisms which lack glutaminyl-tRNA synthetase. The reaction takes place in the presence of glutamine and ATP through an activated gamma-phospho-Glu-tRNA(Gln).</text>
</comment>
<dbReference type="PROSITE" id="PS00571">
    <property type="entry name" value="AMIDASES"/>
    <property type="match status" value="1"/>
</dbReference>
<feature type="active site" description="Charge relay system" evidence="7">
    <location>
        <position position="76"/>
    </location>
</feature>
<keyword evidence="9" id="KW-0808">Transferase</keyword>
<organism evidence="9 10">
    <name type="scientific">Candidatus Kerfeldbacteria bacterium CG08_land_8_20_14_0_20_42_7</name>
    <dbReference type="NCBI Taxonomy" id="2014245"/>
    <lineage>
        <taxon>Bacteria</taxon>
        <taxon>Candidatus Kerfeldiibacteriota</taxon>
    </lineage>
</organism>
<protein>
    <recommendedName>
        <fullName evidence="7">Glutamyl-tRNA(Gln) amidotransferase subunit A</fullName>
        <shortName evidence="7">Glu-ADT subunit A</shortName>
        <ecNumber evidence="7">6.3.5.7</ecNumber>
    </recommendedName>
</protein>
<dbReference type="Gene3D" id="3.90.1300.10">
    <property type="entry name" value="Amidase signature (AS) domain"/>
    <property type="match status" value="1"/>
</dbReference>
<feature type="active site" description="Acyl-ester intermediate" evidence="7">
    <location>
        <position position="175"/>
    </location>
</feature>
<feature type="domain" description="Amidase" evidence="8">
    <location>
        <begin position="22"/>
        <end position="461"/>
    </location>
</feature>
<proteinExistence type="inferred from homology"/>
<evidence type="ECO:0000256" key="5">
    <source>
        <dbReference type="ARBA" id="ARBA00022917"/>
    </source>
</evidence>
<keyword evidence="4 7" id="KW-0067">ATP-binding</keyword>